<reference evidence="1 2" key="1">
    <citation type="submission" date="2019-12" db="EMBL/GenBank/DDBJ databases">
        <title>Genomic-based taxomic classification of the family Erythrobacteraceae.</title>
        <authorList>
            <person name="Xu L."/>
        </authorList>
    </citation>
    <scope>NUCLEOTIDE SEQUENCE [LARGE SCALE GENOMIC DNA]</scope>
    <source>
        <strain evidence="1 2">LMG 29518</strain>
    </source>
</reference>
<organism evidence="1 2">
    <name type="scientific">Altericroceibacterium endophyticum</name>
    <dbReference type="NCBI Taxonomy" id="1808508"/>
    <lineage>
        <taxon>Bacteria</taxon>
        <taxon>Pseudomonadati</taxon>
        <taxon>Pseudomonadota</taxon>
        <taxon>Alphaproteobacteria</taxon>
        <taxon>Sphingomonadales</taxon>
        <taxon>Erythrobacteraceae</taxon>
        <taxon>Altericroceibacterium</taxon>
    </lineage>
</organism>
<proteinExistence type="predicted"/>
<gene>
    <name evidence="1" type="ORF">GRI91_13220</name>
</gene>
<dbReference type="Proteomes" id="UP000438476">
    <property type="component" value="Unassembled WGS sequence"/>
</dbReference>
<name>A0A6I4TA19_9SPHN</name>
<comment type="caution">
    <text evidence="1">The sequence shown here is derived from an EMBL/GenBank/DDBJ whole genome shotgun (WGS) entry which is preliminary data.</text>
</comment>
<sequence length="53" mass="5958">MDLQRARFPSVTLRDHDLKERIDRMMLARSAGSTFAAQPDKVADARLALDGRS</sequence>
<dbReference type="EMBL" id="WTYT01000006">
    <property type="protein sequence ID" value="MXO66720.1"/>
    <property type="molecule type" value="Genomic_DNA"/>
</dbReference>
<protein>
    <submittedName>
        <fullName evidence="1">Uncharacterized protein</fullName>
    </submittedName>
</protein>
<accession>A0A6I4TA19</accession>
<evidence type="ECO:0000313" key="2">
    <source>
        <dbReference type="Proteomes" id="UP000438476"/>
    </source>
</evidence>
<dbReference type="RefSeq" id="WP_160737176.1">
    <property type="nucleotide sequence ID" value="NZ_WTYT01000006.1"/>
</dbReference>
<dbReference type="AlphaFoldDB" id="A0A6I4TA19"/>
<keyword evidence="2" id="KW-1185">Reference proteome</keyword>
<evidence type="ECO:0000313" key="1">
    <source>
        <dbReference type="EMBL" id="MXO66720.1"/>
    </source>
</evidence>